<feature type="region of interest" description="Disordered" evidence="1">
    <location>
        <begin position="178"/>
        <end position="199"/>
    </location>
</feature>
<dbReference type="GeneID" id="20090083"/>
<evidence type="ECO:0000313" key="2">
    <source>
        <dbReference type="EMBL" id="ETV92826.1"/>
    </source>
</evidence>
<gene>
    <name evidence="2" type="ORF">H310_13033</name>
</gene>
<proteinExistence type="predicted"/>
<feature type="region of interest" description="Disordered" evidence="1">
    <location>
        <begin position="226"/>
        <end position="253"/>
    </location>
</feature>
<name>A0A024TGX1_9STRA</name>
<feature type="compositionally biased region" description="Basic and acidic residues" evidence="1">
    <location>
        <begin position="226"/>
        <end position="235"/>
    </location>
</feature>
<organism evidence="2">
    <name type="scientific">Aphanomyces invadans</name>
    <dbReference type="NCBI Taxonomy" id="157072"/>
    <lineage>
        <taxon>Eukaryota</taxon>
        <taxon>Sar</taxon>
        <taxon>Stramenopiles</taxon>
        <taxon>Oomycota</taxon>
        <taxon>Saprolegniomycetes</taxon>
        <taxon>Saprolegniales</taxon>
        <taxon>Verrucalvaceae</taxon>
        <taxon>Aphanomyces</taxon>
    </lineage>
</organism>
<dbReference type="RefSeq" id="XP_008878596.1">
    <property type="nucleotide sequence ID" value="XM_008880374.1"/>
</dbReference>
<dbReference type="EMBL" id="KI913997">
    <property type="protein sequence ID" value="ETV92826.1"/>
    <property type="molecule type" value="Genomic_DNA"/>
</dbReference>
<protein>
    <submittedName>
        <fullName evidence="2">Uncharacterized protein</fullName>
    </submittedName>
</protein>
<reference evidence="2" key="1">
    <citation type="submission" date="2013-12" db="EMBL/GenBank/DDBJ databases">
        <title>The Genome Sequence of Aphanomyces invadans NJM9701.</title>
        <authorList>
            <consortium name="The Broad Institute Genomics Platform"/>
            <person name="Russ C."/>
            <person name="Tyler B."/>
            <person name="van West P."/>
            <person name="Dieguez-Uribeondo J."/>
            <person name="Young S.K."/>
            <person name="Zeng Q."/>
            <person name="Gargeya S."/>
            <person name="Fitzgerald M."/>
            <person name="Abouelleil A."/>
            <person name="Alvarado L."/>
            <person name="Chapman S.B."/>
            <person name="Gainer-Dewar J."/>
            <person name="Goldberg J."/>
            <person name="Griggs A."/>
            <person name="Gujja S."/>
            <person name="Hansen M."/>
            <person name="Howarth C."/>
            <person name="Imamovic A."/>
            <person name="Ireland A."/>
            <person name="Larimer J."/>
            <person name="McCowan C."/>
            <person name="Murphy C."/>
            <person name="Pearson M."/>
            <person name="Poon T.W."/>
            <person name="Priest M."/>
            <person name="Roberts A."/>
            <person name="Saif S."/>
            <person name="Shea T."/>
            <person name="Sykes S."/>
            <person name="Wortman J."/>
            <person name="Nusbaum C."/>
            <person name="Birren B."/>
        </authorList>
    </citation>
    <scope>NUCLEOTIDE SEQUENCE [LARGE SCALE GENOMIC DNA]</scope>
    <source>
        <strain evidence="2">NJM9701</strain>
    </source>
</reference>
<sequence>MHRYQRLQQQQLGSVLRRHLHKLNVDGRGCGKRACLCRRHGRRRKRIHLANGHLAQHFQALATGRGAQVTNGCCHVRRERGKQLQSKQRRFERHLDRVTSLGRAISIVPERLLNERLGAPQRTHGAAAVKLATCGDPRRGNDIQHGGGWNRSRFQMLAQFGLEGAQDGRQRGGLRHKHHIQRQERANVLPNEANPRRGGEVQHVNIPFNAHIEDAVRVRQDDAGSDRLANVHDVPKPTVPKQRRPLAEAAPIR</sequence>
<evidence type="ECO:0000256" key="1">
    <source>
        <dbReference type="SAM" id="MobiDB-lite"/>
    </source>
</evidence>
<accession>A0A024TGX1</accession>
<dbReference type="VEuPathDB" id="FungiDB:H310_13033"/>
<dbReference type="AlphaFoldDB" id="A0A024TGX1"/>